<sequence>MITDDLTLYLEFSCLRSLFSVIHTDSIGRGKFSGFGPCLHCQTGIRKPARFPKPRRSAELYLKIYVQVLTILSDRIF</sequence>
<organism evidence="1 2">
    <name type="scientific">Desulfonema magnum</name>
    <dbReference type="NCBI Taxonomy" id="45655"/>
    <lineage>
        <taxon>Bacteria</taxon>
        <taxon>Pseudomonadati</taxon>
        <taxon>Thermodesulfobacteriota</taxon>
        <taxon>Desulfobacteria</taxon>
        <taxon>Desulfobacterales</taxon>
        <taxon>Desulfococcaceae</taxon>
        <taxon>Desulfonema</taxon>
    </lineage>
</organism>
<keyword evidence="2" id="KW-1185">Reference proteome</keyword>
<proteinExistence type="predicted"/>
<reference evidence="1" key="1">
    <citation type="journal article" date="2021" name="Microb. Physiol.">
        <title>Proteogenomic Insights into the Physiology of Marine, Sulfate-Reducing, Filamentous Desulfonema limicola and Desulfonema magnum.</title>
        <authorList>
            <person name="Schnaars V."/>
            <person name="Wohlbrand L."/>
            <person name="Scheve S."/>
            <person name="Hinrichs C."/>
            <person name="Reinhardt R."/>
            <person name="Rabus R."/>
        </authorList>
    </citation>
    <scope>NUCLEOTIDE SEQUENCE</scope>
    <source>
        <strain evidence="1">4be13</strain>
    </source>
</reference>
<evidence type="ECO:0000313" key="2">
    <source>
        <dbReference type="Proteomes" id="UP000663722"/>
    </source>
</evidence>
<name>A0A975GNJ7_9BACT</name>
<dbReference type="EMBL" id="CP061800">
    <property type="protein sequence ID" value="QTA88046.1"/>
    <property type="molecule type" value="Genomic_DNA"/>
</dbReference>
<dbReference type="Proteomes" id="UP000663722">
    <property type="component" value="Chromosome"/>
</dbReference>
<gene>
    <name evidence="1" type="ORF">dnm_040865</name>
</gene>
<evidence type="ECO:0000313" key="1">
    <source>
        <dbReference type="EMBL" id="QTA88046.1"/>
    </source>
</evidence>
<accession>A0A975GNJ7</accession>
<dbReference type="KEGG" id="dmm:dnm_040865"/>
<protein>
    <submittedName>
        <fullName evidence="1">Uncharacterized protein</fullName>
    </submittedName>
</protein>
<dbReference type="AlphaFoldDB" id="A0A975GNJ7"/>